<feature type="transmembrane region" description="Helical" evidence="1">
    <location>
        <begin position="12"/>
        <end position="32"/>
    </location>
</feature>
<keyword evidence="1" id="KW-0472">Membrane</keyword>
<keyword evidence="3" id="KW-1185">Reference proteome</keyword>
<organism evidence="2 3">
    <name type="scientific">Steinernema hermaphroditum</name>
    <dbReference type="NCBI Taxonomy" id="289476"/>
    <lineage>
        <taxon>Eukaryota</taxon>
        <taxon>Metazoa</taxon>
        <taxon>Ecdysozoa</taxon>
        <taxon>Nematoda</taxon>
        <taxon>Chromadorea</taxon>
        <taxon>Rhabditida</taxon>
        <taxon>Tylenchina</taxon>
        <taxon>Panagrolaimomorpha</taxon>
        <taxon>Strongyloidoidea</taxon>
        <taxon>Steinernematidae</taxon>
        <taxon>Steinernema</taxon>
    </lineage>
</organism>
<dbReference type="EMBL" id="JAUCMV010000003">
    <property type="protein sequence ID" value="KAK0412186.1"/>
    <property type="molecule type" value="Genomic_DNA"/>
</dbReference>
<feature type="transmembrane region" description="Helical" evidence="1">
    <location>
        <begin position="87"/>
        <end position="110"/>
    </location>
</feature>
<evidence type="ECO:0000256" key="1">
    <source>
        <dbReference type="SAM" id="Phobius"/>
    </source>
</evidence>
<protein>
    <submittedName>
        <fullName evidence="2">Uncharacterized protein</fullName>
    </submittedName>
</protein>
<dbReference type="AlphaFoldDB" id="A0AA39LVY0"/>
<sequence>MAQDTSTVNAVITTVLPIPHILVNLVVIYLSLKRVRPSTLRTYSLNVTVPSLAYSLFSTVLVVFRYLDLDKYLSIRSEKSKVVLMDYAMEFFIYFCGYDYRSLAIILVTVTYLNFAKPIFAKKHLRSRNVILIFLMGHVAAIVFSVITAYSDNQIDHMFKMGFPIPLNWSDYFEAFGESGTFIIFVSSYGICIYAIIAFQNRQKRMHQSNNGNQRGYHLRAQLLAILFYITPPNFFIIPSSACTDLFTAFIPFGTPVYHELCYAKVYHYEAFLTGRLFVASLTILIAFVDYRNAVVSFFKRKQIFMVTLSSVQPDGHHTNHTSSTTRQ</sequence>
<feature type="transmembrane region" description="Helical" evidence="1">
    <location>
        <begin position="44"/>
        <end position="67"/>
    </location>
</feature>
<feature type="transmembrane region" description="Helical" evidence="1">
    <location>
        <begin position="223"/>
        <end position="251"/>
    </location>
</feature>
<accession>A0AA39LVY0</accession>
<gene>
    <name evidence="2" type="ORF">QR680_006077</name>
</gene>
<feature type="transmembrane region" description="Helical" evidence="1">
    <location>
        <begin position="179"/>
        <end position="199"/>
    </location>
</feature>
<evidence type="ECO:0000313" key="2">
    <source>
        <dbReference type="EMBL" id="KAK0412186.1"/>
    </source>
</evidence>
<name>A0AA39LVY0_9BILA</name>
<feature type="transmembrane region" description="Helical" evidence="1">
    <location>
        <begin position="271"/>
        <end position="291"/>
    </location>
</feature>
<feature type="transmembrane region" description="Helical" evidence="1">
    <location>
        <begin position="130"/>
        <end position="151"/>
    </location>
</feature>
<evidence type="ECO:0000313" key="3">
    <source>
        <dbReference type="Proteomes" id="UP001175271"/>
    </source>
</evidence>
<keyword evidence="1" id="KW-0812">Transmembrane</keyword>
<reference evidence="2" key="1">
    <citation type="submission" date="2023-06" db="EMBL/GenBank/DDBJ databases">
        <title>Genomic analysis of the entomopathogenic nematode Steinernema hermaphroditum.</title>
        <authorList>
            <person name="Schwarz E.M."/>
            <person name="Heppert J.K."/>
            <person name="Baniya A."/>
            <person name="Schwartz H.T."/>
            <person name="Tan C.-H."/>
            <person name="Antoshechkin I."/>
            <person name="Sternberg P.W."/>
            <person name="Goodrich-Blair H."/>
            <person name="Dillman A.R."/>
        </authorList>
    </citation>
    <scope>NUCLEOTIDE SEQUENCE</scope>
    <source>
        <strain evidence="2">PS9179</strain>
        <tissue evidence="2">Whole animal</tissue>
    </source>
</reference>
<comment type="caution">
    <text evidence="2">The sequence shown here is derived from an EMBL/GenBank/DDBJ whole genome shotgun (WGS) entry which is preliminary data.</text>
</comment>
<proteinExistence type="predicted"/>
<dbReference type="Proteomes" id="UP001175271">
    <property type="component" value="Unassembled WGS sequence"/>
</dbReference>
<keyword evidence="1" id="KW-1133">Transmembrane helix</keyword>